<dbReference type="GO" id="GO:0004527">
    <property type="term" value="F:exonuclease activity"/>
    <property type="evidence" value="ECO:0007669"/>
    <property type="project" value="UniProtKB-KW"/>
</dbReference>
<name>A0AAV3BIP2_YERPE</name>
<dbReference type="InterPro" id="IPR038729">
    <property type="entry name" value="Rad50/SbcC_AAA"/>
</dbReference>
<dbReference type="InterPro" id="IPR027417">
    <property type="entry name" value="P-loop_NTPase"/>
</dbReference>
<dbReference type="GO" id="GO:0006302">
    <property type="term" value="P:double-strand break repair"/>
    <property type="evidence" value="ECO:0007669"/>
    <property type="project" value="InterPro"/>
</dbReference>
<evidence type="ECO:0000313" key="5">
    <source>
        <dbReference type="Proteomes" id="UP000004430"/>
    </source>
</evidence>
<protein>
    <submittedName>
        <fullName evidence="4">Exonuclease SbcC</fullName>
    </submittedName>
</protein>
<evidence type="ECO:0000313" key="4">
    <source>
        <dbReference type="EMBL" id="EDR34693.1"/>
    </source>
</evidence>
<reference evidence="4 5" key="2">
    <citation type="submission" date="2010-03" db="EMBL/GenBank/DDBJ databases">
        <authorList>
            <person name="Payne S.H."/>
            <person name="Sutton G.G."/>
        </authorList>
    </citation>
    <scope>NUCLEOTIDE SEQUENCE [LARGE SCALE GENOMIC DNA]</scope>
    <source>
        <strain evidence="4 5">IP275</strain>
    </source>
</reference>
<dbReference type="AlphaFoldDB" id="A0AAV3BIP2"/>
<dbReference type="Pfam" id="PF13476">
    <property type="entry name" value="AAA_23"/>
    <property type="match status" value="1"/>
</dbReference>
<dbReference type="Proteomes" id="UP000004430">
    <property type="component" value="Unassembled WGS sequence"/>
</dbReference>
<comment type="caution">
    <text evidence="4">The sequence shown here is derived from an EMBL/GenBank/DDBJ whole genome shotgun (WGS) entry which is preliminary data.</text>
</comment>
<feature type="domain" description="Rad50/SbcC-type AAA" evidence="3">
    <location>
        <begin position="5"/>
        <end position="237"/>
    </location>
</feature>
<sequence length="1235" mass="142446">MKILSLRLKNINSLQGEWKIDFTAEPFASNGLFAITGPTGAGKTTLLDAICLALYHQTPRLIVTPSQNELMTRHTAESLAEVEFDVKGIRYRAFWSQRRARNSPDGNLQAPKVELALCENGKILADKVRDKLDMIAAITGLDFGRFTKSMMLSQGQFAAFLNADANDRAELLEELTGTDIYGRLSERVFEKHKQAKIDLDALHQRASGIELLNEEQRLALAQQIDALSQQEQQLSKEQLVTQNQINWLTGWQQQQQHVQQYQQQQVLVEQEYQQALPGLQRLARSEPAEKLRPLQRERDRSQKDLQQTQQRITALAQQQQQYLAQLTPLTQAVEQATAARQQQQLNQHEQETLIEQRIVPLDNLITQQQQTLSQLAGQIQQLRAKEQQNSQQLALNEQKLLQTHQRLQQLADYANLHAHHQHWEKHLPLWHEQFRQLQLQQQQSAQSEQQLHQQTTLLATLQQQATTLSAQEKQQQVALAEARAQASYLQQKLLVLEQQQPSAQLRQQLNEFNEQRQICQQLAALSPLAQQIQALYDKQQQQFTAQQQQLKQLEQQLTEKRQLYQQQKQHLVDLEALLEREKQIVTLEAERAKLQPGDACPLCGAVEHPAITAYQAVKPSETAVRVAKLRLQVEQLYTEGTELRTQVASMQQHQQRIEQELQDHRQQLAAYQQRWQTLAQPLSLAFTLNEPDALALWLEQHEQQEQACQLKLVEYERLTQQYQQAKDILTQLEQRQQEHQQQLALITERQKNAQQTYQQLQSQYQHQQEALIAQQQVLNHTLTELSLSVPDADQQQDWLAQREEECQRWQQHQQEQQRLTIEQKTLETRIENERRHLQECIDQLSALSQQRQQAETLLQQQIQQRQALFGEDIVAEVRQRLRLQQQQAELAQQNAEKALQQAQSQLNRLSGELTGLEQQCQQYQQRATTTQAELQQALSTSEFADETALTAALLSEEERQHLQQLQQQLNERRQQAQIRLQQAREILDQHLQLCPQGVDKSSELTLLQQQSEQLLAQLKTTTLRQGELRNQLESDTTRRHNQRTLFEQIERSQQQYDDWSYLNQLIGSKEGDKFRKFAQGLTLDHLVYLANNQLSRLHGRYLLQRKTTDALELQVVDTWQADAIRDTRTLSGGESFLVSLALALALSDLVSHKTSIDSLFLDEGFGTLDAETLDTALDALDSLNASGKTIGVISHVEAMKDRIPVQIKVKKVNGLGVCQRRMKSDPLISPPTAQY</sequence>
<keyword evidence="4" id="KW-0378">Hydrolase</keyword>
<dbReference type="GeneID" id="57975508"/>
<proteinExistence type="predicted"/>
<dbReference type="GO" id="GO:0016887">
    <property type="term" value="F:ATP hydrolysis activity"/>
    <property type="evidence" value="ECO:0007669"/>
    <property type="project" value="InterPro"/>
</dbReference>
<keyword evidence="1" id="KW-0175">Coiled coil</keyword>
<keyword evidence="4" id="KW-0269">Exonuclease</keyword>
<evidence type="ECO:0000259" key="3">
    <source>
        <dbReference type="Pfam" id="PF13476"/>
    </source>
</evidence>
<dbReference type="EMBL" id="AAOS02000001">
    <property type="protein sequence ID" value="EDR34693.1"/>
    <property type="molecule type" value="Genomic_DNA"/>
</dbReference>
<dbReference type="RefSeq" id="WP_002208688.1">
    <property type="nucleotide sequence ID" value="NZ_AAOS02000001.1"/>
</dbReference>
<dbReference type="PANTHER" id="PTHR32114">
    <property type="entry name" value="ABC TRANSPORTER ABCH.3"/>
    <property type="match status" value="1"/>
</dbReference>
<feature type="coiled-coil region" evidence="1">
    <location>
        <begin position="647"/>
        <end position="674"/>
    </location>
</feature>
<feature type="coiled-coil region" evidence="1">
    <location>
        <begin position="830"/>
        <end position="993"/>
    </location>
</feature>
<evidence type="ECO:0000256" key="2">
    <source>
        <dbReference type="SAM" id="MobiDB-lite"/>
    </source>
</evidence>
<keyword evidence="4" id="KW-0540">Nuclease</keyword>
<feature type="coiled-coil region" evidence="1">
    <location>
        <begin position="698"/>
        <end position="770"/>
    </location>
</feature>
<feature type="compositionally biased region" description="Basic and acidic residues" evidence="2">
    <location>
        <begin position="283"/>
        <end position="303"/>
    </location>
</feature>
<feature type="region of interest" description="Disordered" evidence="2">
    <location>
        <begin position="279"/>
        <end position="307"/>
    </location>
</feature>
<organism evidence="4 5">
    <name type="scientific">Yersinia pestis biovar Orientalis str. IP275</name>
    <dbReference type="NCBI Taxonomy" id="373665"/>
    <lineage>
        <taxon>Bacteria</taxon>
        <taxon>Pseudomonadati</taxon>
        <taxon>Pseudomonadota</taxon>
        <taxon>Gammaproteobacteria</taxon>
        <taxon>Enterobacterales</taxon>
        <taxon>Yersiniaceae</taxon>
        <taxon>Yersinia</taxon>
    </lineage>
</organism>
<accession>A0AAV3BIP2</accession>
<evidence type="ECO:0000256" key="1">
    <source>
        <dbReference type="SAM" id="Coils"/>
    </source>
</evidence>
<dbReference type="PANTHER" id="PTHR32114:SF2">
    <property type="entry name" value="ABC TRANSPORTER ABCH.3"/>
    <property type="match status" value="1"/>
</dbReference>
<feature type="coiled-coil region" evidence="1">
    <location>
        <begin position="479"/>
        <end position="584"/>
    </location>
</feature>
<dbReference type="SUPFAM" id="SSF52540">
    <property type="entry name" value="P-loop containing nucleoside triphosphate hydrolases"/>
    <property type="match status" value="2"/>
</dbReference>
<gene>
    <name evidence="4" type="ORF">YPIP275_3664</name>
</gene>
<dbReference type="Pfam" id="PF13558">
    <property type="entry name" value="SbcC_Walker_B"/>
    <property type="match status" value="1"/>
</dbReference>
<reference evidence="4 5" key="1">
    <citation type="submission" date="2008-01" db="EMBL/GenBank/DDBJ databases">
        <title>Yersinia pestis Strain IP275 project at JCVI/TIGR.</title>
        <authorList>
            <person name="Ravel J."/>
            <person name="Eppinger M."/>
            <person name="Fricke W.F."/>
            <person name="Rosovitz M."/>
            <person name="Lindler L.E."/>
            <person name="Bearden S."/>
            <person name="Shriefer M."/>
        </authorList>
    </citation>
    <scope>NUCLEOTIDE SEQUENCE [LARGE SCALE GENOMIC DNA]</scope>
    <source>
        <strain evidence="4 5">IP275</strain>
    </source>
</reference>
<dbReference type="Gene3D" id="3.40.50.300">
    <property type="entry name" value="P-loop containing nucleotide triphosphate hydrolases"/>
    <property type="match status" value="2"/>
</dbReference>